<dbReference type="PROSITE" id="PS51192">
    <property type="entry name" value="HELICASE_ATP_BIND_1"/>
    <property type="match status" value="1"/>
</dbReference>
<dbReference type="FunFam" id="3.40.50.10810:FF:000015">
    <property type="entry name" value="lymphoid-specific helicase isoform X1"/>
    <property type="match status" value="1"/>
</dbReference>
<feature type="region of interest" description="Disordered" evidence="9">
    <location>
        <begin position="432"/>
        <end position="480"/>
    </location>
</feature>
<dbReference type="PROSITE" id="PS51194">
    <property type="entry name" value="HELICASE_CTER"/>
    <property type="match status" value="1"/>
</dbReference>
<dbReference type="PANTHER" id="PTHR10799">
    <property type="entry name" value="SNF2/RAD54 HELICASE FAMILY"/>
    <property type="match status" value="1"/>
</dbReference>
<keyword evidence="4" id="KW-0378">Hydrolase</keyword>
<keyword evidence="3" id="KW-0547">Nucleotide-binding</keyword>
<dbReference type="SMART" id="SM00487">
    <property type="entry name" value="DEXDc"/>
    <property type="match status" value="1"/>
</dbReference>
<reference evidence="12" key="1">
    <citation type="submission" date="2023-06" db="EMBL/GenBank/DDBJ databases">
        <title>Genome-scale phylogeny and comparative genomics of the fungal order Sordariales.</title>
        <authorList>
            <consortium name="Lawrence Berkeley National Laboratory"/>
            <person name="Hensen N."/>
            <person name="Bonometti L."/>
            <person name="Westerberg I."/>
            <person name="Brannstrom I.O."/>
            <person name="Guillou S."/>
            <person name="Cros-Aarteil S."/>
            <person name="Calhoun S."/>
            <person name="Haridas S."/>
            <person name="Kuo A."/>
            <person name="Mondo S."/>
            <person name="Pangilinan J."/>
            <person name="Riley R."/>
            <person name="LaButti K."/>
            <person name="Andreopoulos B."/>
            <person name="Lipzen A."/>
            <person name="Chen C."/>
            <person name="Yanf M."/>
            <person name="Daum C."/>
            <person name="Ng V."/>
            <person name="Clum A."/>
            <person name="Steindorff A."/>
            <person name="Ohm R."/>
            <person name="Martin F."/>
            <person name="Silar P."/>
            <person name="Natvig D."/>
            <person name="Lalanne C."/>
            <person name="Gautier V."/>
            <person name="Ament-velasquez S.L."/>
            <person name="Kruys A."/>
            <person name="Hutchinson M.I."/>
            <person name="Powell A.J."/>
            <person name="Barry K."/>
            <person name="Miller A.N."/>
            <person name="Grigoriev I.V."/>
            <person name="Debuchy R."/>
            <person name="Gladieux P."/>
            <person name="Thoren M.H."/>
            <person name="Johannesson H."/>
        </authorList>
    </citation>
    <scope>NUCLEOTIDE SEQUENCE</scope>
    <source>
        <strain evidence="12">SMH3391-2</strain>
    </source>
</reference>
<dbReference type="AlphaFoldDB" id="A0AA39XPM0"/>
<dbReference type="Gene3D" id="3.40.50.10810">
    <property type="entry name" value="Tandem AAA-ATPase domain"/>
    <property type="match status" value="1"/>
</dbReference>
<sequence length="917" mass="102408">MPYISSSESESSSSPPPLPTSVPSSPPPAIPTAHEMDKPKMSYTRLREEQTLAAEEEKAREENNKAEEKRRKKWKRHALTKAERDAKAKDLDKLLAQSAAFSSILTNKTKALGRVGTAMDGKTLGEHDLTMAKQPKCLVGGTMRDYQLEGLTWMYEICLQGMSGILADEMGLGKTVQTISLIALLREQENYLGPHLIIAPLSTLSNWLDEFHQWVPSIPVVMYHGTPQQRSDIFKTKIMRHMNGGRPTDKFPVVCTSYEMVLKDRAALSKINWEFIIIDEGHRMKNFDSKLFRELKTFTSATRLLITGTPLQNNLKELWSLLNFLLPKIFRDWEAFESWFDFSGLEDEEGTEEFIADKTKQELVKKMHVVLQPLLLRRVKSDVAKYLPKKREYVLYAPMTKEQTDLYNVINDKNIDTRAYLEGKVVERLTGATNSVASSSRSSPRSSRSSSTRLEVDTDTESPSVATSGSPPGSKSKAPVSAAPNAFTMLMQKPLPRGRPTRVEVASRPVAIMLGKALPRGRPPKGKQLAPVETTPIKSVGKGAKRKALSTTETPTSKSAKSSRQSTPASTRGRPRKGRQSYREGESDDDLLDDDEFEAKLADEVAGDDSEALEAAMNAEEFERAQTLDLAKREISTKKLGNPLLQLRLVCNSPHNFYNPWGTDISPPVDETIVTASGKMLLLDRLLPALFKNNHKVLIFSQFKTQLDILEDYCGLRQWELCRIDGGVAQDDRRAQIAEFNSNSDIKLFLLSTRAGGQGINLASADTVILFDSDWNPQQDLQAQDRCHRIGQTRPVVVYRLATKGTVEEELLMSADAKRRLEKLVIKKGGFRTMGQKIDMREDLDSETLKALLLKDGQVYKFSGDKEFLSDEDLRILCDRSDEAYTRAAVGEGNADAYQVIETGANGIIATGKRPAK</sequence>
<dbReference type="Pfam" id="PF00176">
    <property type="entry name" value="SNF2-rel_dom"/>
    <property type="match status" value="1"/>
</dbReference>
<accession>A0AA39XPM0</accession>
<dbReference type="GO" id="GO:0016787">
    <property type="term" value="F:hydrolase activity"/>
    <property type="evidence" value="ECO:0007669"/>
    <property type="project" value="UniProtKB-KW"/>
</dbReference>
<dbReference type="GO" id="GO:0005634">
    <property type="term" value="C:nucleus"/>
    <property type="evidence" value="ECO:0007669"/>
    <property type="project" value="UniProtKB-SubCell"/>
</dbReference>
<organism evidence="12 13">
    <name type="scientific">Bombardia bombarda</name>
    <dbReference type="NCBI Taxonomy" id="252184"/>
    <lineage>
        <taxon>Eukaryota</taxon>
        <taxon>Fungi</taxon>
        <taxon>Dikarya</taxon>
        <taxon>Ascomycota</taxon>
        <taxon>Pezizomycotina</taxon>
        <taxon>Sordariomycetes</taxon>
        <taxon>Sordariomycetidae</taxon>
        <taxon>Sordariales</taxon>
        <taxon>Lasiosphaeriaceae</taxon>
        <taxon>Bombardia</taxon>
    </lineage>
</organism>
<feature type="compositionally biased region" description="Basic and acidic residues" evidence="9">
    <location>
        <begin position="34"/>
        <end position="69"/>
    </location>
</feature>
<dbReference type="FunFam" id="3.40.50.300:FF:001315">
    <property type="entry name" value="SNF2 family helicase/ATPase PasG"/>
    <property type="match status" value="1"/>
</dbReference>
<evidence type="ECO:0000256" key="7">
    <source>
        <dbReference type="ARBA" id="ARBA00023054"/>
    </source>
</evidence>
<evidence type="ECO:0000256" key="9">
    <source>
        <dbReference type="SAM" id="MobiDB-lite"/>
    </source>
</evidence>
<evidence type="ECO:0000259" key="10">
    <source>
        <dbReference type="PROSITE" id="PS51192"/>
    </source>
</evidence>
<evidence type="ECO:0000256" key="4">
    <source>
        <dbReference type="ARBA" id="ARBA00022801"/>
    </source>
</evidence>
<keyword evidence="5" id="KW-0347">Helicase</keyword>
<dbReference type="GO" id="GO:0004386">
    <property type="term" value="F:helicase activity"/>
    <property type="evidence" value="ECO:0007669"/>
    <property type="project" value="UniProtKB-KW"/>
</dbReference>
<dbReference type="GO" id="GO:0005524">
    <property type="term" value="F:ATP binding"/>
    <property type="evidence" value="ECO:0007669"/>
    <property type="project" value="UniProtKB-KW"/>
</dbReference>
<feature type="domain" description="Helicase C-terminal" evidence="11">
    <location>
        <begin position="682"/>
        <end position="852"/>
    </location>
</feature>
<evidence type="ECO:0000256" key="8">
    <source>
        <dbReference type="ARBA" id="ARBA00023242"/>
    </source>
</evidence>
<feature type="domain" description="Helicase ATP-binding" evidence="10">
    <location>
        <begin position="155"/>
        <end position="328"/>
    </location>
</feature>
<dbReference type="SMART" id="SM00490">
    <property type="entry name" value="HELICc"/>
    <property type="match status" value="1"/>
</dbReference>
<dbReference type="SUPFAM" id="SSF52540">
    <property type="entry name" value="P-loop containing nucleoside triphosphate hydrolases"/>
    <property type="match status" value="2"/>
</dbReference>
<dbReference type="InterPro" id="IPR001650">
    <property type="entry name" value="Helicase_C-like"/>
</dbReference>
<comment type="caution">
    <text evidence="12">The sequence shown here is derived from an EMBL/GenBank/DDBJ whole genome shotgun (WGS) entry which is preliminary data.</text>
</comment>
<name>A0AA39XPM0_9PEZI</name>
<gene>
    <name evidence="12" type="ORF">B0T17DRAFT_547890</name>
</gene>
<dbReference type="InterPro" id="IPR000330">
    <property type="entry name" value="SNF2_N"/>
</dbReference>
<dbReference type="InterPro" id="IPR027417">
    <property type="entry name" value="P-loop_NTPase"/>
</dbReference>
<feature type="compositionally biased region" description="Low complexity" evidence="9">
    <location>
        <begin position="466"/>
        <end position="480"/>
    </location>
</feature>
<feature type="compositionally biased region" description="Basic residues" evidence="9">
    <location>
        <begin position="70"/>
        <end position="79"/>
    </location>
</feature>
<evidence type="ECO:0000256" key="6">
    <source>
        <dbReference type="ARBA" id="ARBA00022840"/>
    </source>
</evidence>
<keyword evidence="8" id="KW-0539">Nucleus</keyword>
<protein>
    <submittedName>
        <fullName evidence="12">SNF2 family N-terminal domain-containing protein</fullName>
    </submittedName>
</protein>
<dbReference type="InterPro" id="IPR049730">
    <property type="entry name" value="SNF2/RAD54-like_C"/>
</dbReference>
<feature type="region of interest" description="Disordered" evidence="9">
    <location>
        <begin position="1"/>
        <end position="81"/>
    </location>
</feature>
<evidence type="ECO:0000256" key="1">
    <source>
        <dbReference type="ARBA" id="ARBA00004123"/>
    </source>
</evidence>
<keyword evidence="13" id="KW-1185">Reference proteome</keyword>
<dbReference type="Pfam" id="PF00271">
    <property type="entry name" value="Helicase_C"/>
    <property type="match status" value="1"/>
</dbReference>
<feature type="region of interest" description="Disordered" evidence="9">
    <location>
        <begin position="515"/>
        <end position="594"/>
    </location>
</feature>
<feature type="compositionally biased region" description="Polar residues" evidence="9">
    <location>
        <begin position="549"/>
        <end position="570"/>
    </location>
</feature>
<comment type="subcellular location">
    <subcellularLocation>
        <location evidence="1">Nucleus</location>
    </subcellularLocation>
</comment>
<feature type="compositionally biased region" description="Low complexity" evidence="9">
    <location>
        <begin position="1"/>
        <end position="13"/>
    </location>
</feature>
<keyword evidence="7" id="KW-0175">Coiled coil</keyword>
<dbReference type="InterPro" id="IPR014001">
    <property type="entry name" value="Helicase_ATP-bd"/>
</dbReference>
<evidence type="ECO:0000256" key="2">
    <source>
        <dbReference type="ARBA" id="ARBA00007025"/>
    </source>
</evidence>
<evidence type="ECO:0000313" key="12">
    <source>
        <dbReference type="EMBL" id="KAK0637077.1"/>
    </source>
</evidence>
<feature type="compositionally biased region" description="Pro residues" evidence="9">
    <location>
        <begin position="14"/>
        <end position="30"/>
    </location>
</feature>
<dbReference type="Gene3D" id="3.40.50.300">
    <property type="entry name" value="P-loop containing nucleotide triphosphate hydrolases"/>
    <property type="match status" value="1"/>
</dbReference>
<dbReference type="EMBL" id="JAULSR010000001">
    <property type="protein sequence ID" value="KAK0637077.1"/>
    <property type="molecule type" value="Genomic_DNA"/>
</dbReference>
<evidence type="ECO:0000256" key="3">
    <source>
        <dbReference type="ARBA" id="ARBA00022741"/>
    </source>
</evidence>
<dbReference type="Proteomes" id="UP001174934">
    <property type="component" value="Unassembled WGS sequence"/>
</dbReference>
<proteinExistence type="inferred from homology"/>
<keyword evidence="6" id="KW-0067">ATP-binding</keyword>
<evidence type="ECO:0000313" key="13">
    <source>
        <dbReference type="Proteomes" id="UP001174934"/>
    </source>
</evidence>
<comment type="similarity">
    <text evidence="2">Belongs to the SNF2/RAD54 helicase family.</text>
</comment>
<dbReference type="InterPro" id="IPR038718">
    <property type="entry name" value="SNF2-like_sf"/>
</dbReference>
<evidence type="ECO:0000256" key="5">
    <source>
        <dbReference type="ARBA" id="ARBA00022806"/>
    </source>
</evidence>
<evidence type="ECO:0000259" key="11">
    <source>
        <dbReference type="PROSITE" id="PS51194"/>
    </source>
</evidence>
<feature type="compositionally biased region" description="Low complexity" evidence="9">
    <location>
        <begin position="438"/>
        <end position="451"/>
    </location>
</feature>
<dbReference type="CDD" id="cd18793">
    <property type="entry name" value="SF2_C_SNF"/>
    <property type="match status" value="1"/>
</dbReference>